<keyword evidence="1" id="KW-1133">Transmembrane helix</keyword>
<dbReference type="RefSeq" id="WP_184043760.1">
    <property type="nucleotide sequence ID" value="NZ_JACIGK010000009.1"/>
</dbReference>
<dbReference type="SUPFAM" id="SSF53474">
    <property type="entry name" value="alpha/beta-Hydrolases"/>
    <property type="match status" value="1"/>
</dbReference>
<feature type="transmembrane region" description="Helical" evidence="1">
    <location>
        <begin position="6"/>
        <end position="28"/>
    </location>
</feature>
<dbReference type="InterPro" id="IPR029058">
    <property type="entry name" value="AB_hydrolase_fold"/>
</dbReference>
<keyword evidence="1" id="KW-0472">Membrane</keyword>
<dbReference type="Proteomes" id="UP000554286">
    <property type="component" value="Unassembled WGS sequence"/>
</dbReference>
<dbReference type="EMBL" id="JACIGK010000009">
    <property type="protein sequence ID" value="MBB4265920.1"/>
    <property type="molecule type" value="Genomic_DNA"/>
</dbReference>
<name>A0A7W6RCK2_9PROT</name>
<organism evidence="2 3">
    <name type="scientific">Roseospira visakhapatnamensis</name>
    <dbReference type="NCBI Taxonomy" id="390880"/>
    <lineage>
        <taxon>Bacteria</taxon>
        <taxon>Pseudomonadati</taxon>
        <taxon>Pseudomonadota</taxon>
        <taxon>Alphaproteobacteria</taxon>
        <taxon>Rhodospirillales</taxon>
        <taxon>Rhodospirillaceae</taxon>
        <taxon>Roseospira</taxon>
    </lineage>
</organism>
<reference evidence="2 3" key="1">
    <citation type="submission" date="2020-08" db="EMBL/GenBank/DDBJ databases">
        <title>Genome sequencing of Purple Non-Sulfur Bacteria from various extreme environments.</title>
        <authorList>
            <person name="Mayer M."/>
        </authorList>
    </citation>
    <scope>NUCLEOTIDE SEQUENCE [LARGE SCALE GENOMIC DNA]</scope>
    <source>
        <strain evidence="2 3">JA131</strain>
    </source>
</reference>
<protein>
    <recommendedName>
        <fullName evidence="4">Alpha/beta hydrolase</fullName>
    </recommendedName>
</protein>
<gene>
    <name evidence="2" type="ORF">GGD89_001545</name>
</gene>
<evidence type="ECO:0000256" key="1">
    <source>
        <dbReference type="SAM" id="Phobius"/>
    </source>
</evidence>
<proteinExistence type="predicted"/>
<keyword evidence="1" id="KW-0812">Transmembrane</keyword>
<evidence type="ECO:0008006" key="4">
    <source>
        <dbReference type="Google" id="ProtNLM"/>
    </source>
</evidence>
<dbReference type="PANTHER" id="PTHR12277">
    <property type="entry name" value="ALPHA/BETA HYDROLASE DOMAIN-CONTAINING PROTEIN"/>
    <property type="match status" value="1"/>
</dbReference>
<dbReference type="Gene3D" id="3.40.50.1820">
    <property type="entry name" value="alpha/beta hydrolase"/>
    <property type="match status" value="1"/>
</dbReference>
<sequence length="278" mass="29530">MKTLGWTLATIGGVAMLYVAYGASMFLFQEWFMFHPGPRPPPPAETEAPELRPVTATSADGLTLTSWYAPPPGDGTGPVVVYFQGNGGNWAQRLDKARFFLDNGLGMMMVGQPGYNGNPGHPGEAAFLDAGRAALGILEAEGIGPARRVFYGESIGSGSALPLAADHGAAAVVLEGAFTSIADMVWRQYYLFMIDGLLRHPFDNMDDVRRLDAPLLALRGGRDRVVPPSMGKTLVEAARAAGNPQAKDILFPEGGHVNLFDVGAGPRVLAFLSDTGVR</sequence>
<evidence type="ECO:0000313" key="2">
    <source>
        <dbReference type="EMBL" id="MBB4265920.1"/>
    </source>
</evidence>
<dbReference type="PANTHER" id="PTHR12277:SF81">
    <property type="entry name" value="PROTEIN ABHD13"/>
    <property type="match status" value="1"/>
</dbReference>
<dbReference type="AlphaFoldDB" id="A0A7W6RCK2"/>
<comment type="caution">
    <text evidence="2">The sequence shown here is derived from an EMBL/GenBank/DDBJ whole genome shotgun (WGS) entry which is preliminary data.</text>
</comment>
<accession>A0A7W6RCK2</accession>
<keyword evidence="3" id="KW-1185">Reference proteome</keyword>
<evidence type="ECO:0000313" key="3">
    <source>
        <dbReference type="Proteomes" id="UP000554286"/>
    </source>
</evidence>